<dbReference type="GeneID" id="64766312"/>
<organism evidence="1 2">
    <name type="scientific">Rhodococcus phage Finch</name>
    <dbReference type="NCBI Taxonomy" id="2094144"/>
    <lineage>
        <taxon>Viruses</taxon>
        <taxon>Duplodnaviria</taxon>
        <taxon>Heunggongvirae</taxon>
        <taxon>Uroviricota</taxon>
        <taxon>Caudoviricetes</taxon>
        <taxon>Finchvirus</taxon>
        <taxon>Finchvirus finch</taxon>
    </lineage>
</organism>
<evidence type="ECO:0000313" key="2">
    <source>
        <dbReference type="Proteomes" id="UP000241290"/>
    </source>
</evidence>
<dbReference type="Pfam" id="PF23970">
    <property type="entry name" value="DUF7297"/>
    <property type="match status" value="1"/>
</dbReference>
<evidence type="ECO:0008006" key="3">
    <source>
        <dbReference type="Google" id="ProtNLM"/>
    </source>
</evidence>
<dbReference type="Proteomes" id="UP000241290">
    <property type="component" value="Genome"/>
</dbReference>
<evidence type="ECO:0000313" key="1">
    <source>
        <dbReference type="EMBL" id="AVO24998.1"/>
    </source>
</evidence>
<dbReference type="InterPro" id="IPR055721">
    <property type="entry name" value="DUF7297"/>
</dbReference>
<dbReference type="RefSeq" id="YP_010059081.1">
    <property type="nucleotide sequence ID" value="NC_054724.1"/>
</dbReference>
<proteinExistence type="predicted"/>
<protein>
    <recommendedName>
        <fullName evidence="3">Minor tail protein</fullName>
    </recommendedName>
</protein>
<sequence length="450" mass="50045">MADNSQFPLMPPRSTESRLLHFDETVFKADSTTVVYKLVDAICGDSGAGDLKKQSMLNRLAQSIEHIYFSDLDYVFGGMGFLGRHESESYPYDPANDMLTSAQWDEVRVKDAWYRARVRDFFVAASKGGTPEGIRLTTLAATSVDCDIYEVWRYMDNFGLTGSLGRAPVSTRSEFVVTPHKTSLGNKEFRLLRQMLDRICPLDTIVTVNLNGLAVNTPIAIKAAAADSSYFEVQKDVTGTPILADLPAPELLAIDLRPSEQWLLSGNKETAPYAAFNITQEYGYYYLASGGARSPIDSVEYGTFRDGELKPEPLYENYEVIEQYTSWLDYDLADSPDNYPGGKFGLTPESAPAVNPDQSPYVFQYATQSEFVEKVKTDVINQGGQADNLRYRLPIIARSTTKKVFTPDLAVSWNPPVKDSTVTTSWTNSGAIKNDLRDPASWGLNFGVMR</sequence>
<reference evidence="2" key="1">
    <citation type="submission" date="2018-02" db="EMBL/GenBank/DDBJ databases">
        <authorList>
            <person name="Cohen D.B."/>
            <person name="Kent A.D."/>
        </authorList>
    </citation>
    <scope>NUCLEOTIDE SEQUENCE [LARGE SCALE GENOMIC DNA]</scope>
</reference>
<gene>
    <name evidence="1" type="primary">59</name>
    <name evidence="1" type="ORF">SEA_FINCH_59</name>
</gene>
<name>A0A2P1JXD4_9CAUD</name>
<dbReference type="KEGG" id="vg:64766312"/>
<keyword evidence="2" id="KW-1185">Reference proteome</keyword>
<dbReference type="EMBL" id="MG962366">
    <property type="protein sequence ID" value="AVO24998.1"/>
    <property type="molecule type" value="Genomic_DNA"/>
</dbReference>
<accession>A0A2P1JXD4</accession>